<evidence type="ECO:0000256" key="7">
    <source>
        <dbReference type="SAM" id="MobiDB-lite"/>
    </source>
</evidence>
<reference evidence="10" key="1">
    <citation type="journal article" date="2019" name="Int. J. Syst. Evol. Microbiol.">
        <title>The Global Catalogue of Microorganisms (GCM) 10K type strain sequencing project: providing services to taxonomists for standard genome sequencing and annotation.</title>
        <authorList>
            <consortium name="The Broad Institute Genomics Platform"/>
            <consortium name="The Broad Institute Genome Sequencing Center for Infectious Disease"/>
            <person name="Wu L."/>
            <person name="Ma J."/>
        </authorList>
    </citation>
    <scope>NUCLEOTIDE SEQUENCE [LARGE SCALE GENOMIC DNA]</scope>
    <source>
        <strain evidence="10">CCUG 59778</strain>
    </source>
</reference>
<evidence type="ECO:0000256" key="4">
    <source>
        <dbReference type="ARBA" id="ARBA00022603"/>
    </source>
</evidence>
<evidence type="ECO:0000256" key="5">
    <source>
        <dbReference type="ARBA" id="ARBA00022679"/>
    </source>
</evidence>
<evidence type="ECO:0000313" key="10">
    <source>
        <dbReference type="Proteomes" id="UP001596157"/>
    </source>
</evidence>
<dbReference type="PROSITE" id="PS00839">
    <property type="entry name" value="SUMT_1"/>
    <property type="match status" value="1"/>
</dbReference>
<dbReference type="Pfam" id="PF00590">
    <property type="entry name" value="TP_methylase"/>
    <property type="match status" value="1"/>
</dbReference>
<dbReference type="InterPro" id="IPR000878">
    <property type="entry name" value="4pyrrol_Mease"/>
</dbReference>
<proteinExistence type="inferred from homology"/>
<dbReference type="InterPro" id="IPR003043">
    <property type="entry name" value="Uropor_MeTrfase_CS"/>
</dbReference>
<accession>A0ABW0EPI7</accession>
<feature type="compositionally biased region" description="Basic residues" evidence="7">
    <location>
        <begin position="309"/>
        <end position="325"/>
    </location>
</feature>
<dbReference type="PANTHER" id="PTHR45790:SF4">
    <property type="entry name" value="COBALT-PRECORRIN-4 C(11)-METHYLTRANSFERASE"/>
    <property type="match status" value="1"/>
</dbReference>
<evidence type="ECO:0000259" key="8">
    <source>
        <dbReference type="Pfam" id="PF00590"/>
    </source>
</evidence>
<keyword evidence="4" id="KW-0489">Methyltransferase</keyword>
<organism evidence="9 10">
    <name type="scientific">Actinokineospora guangxiensis</name>
    <dbReference type="NCBI Taxonomy" id="1490288"/>
    <lineage>
        <taxon>Bacteria</taxon>
        <taxon>Bacillati</taxon>
        <taxon>Actinomycetota</taxon>
        <taxon>Actinomycetes</taxon>
        <taxon>Pseudonocardiales</taxon>
        <taxon>Pseudonocardiaceae</taxon>
        <taxon>Actinokineospora</taxon>
    </lineage>
</organism>
<name>A0ABW0EPI7_9PSEU</name>
<protein>
    <submittedName>
        <fullName evidence="9">Cobalt-precorrin-4/precorrin-4 C(11)-methyltransferase</fullName>
    </submittedName>
</protein>
<feature type="domain" description="Tetrapyrrole methylase" evidence="8">
    <location>
        <begin position="5"/>
        <end position="201"/>
    </location>
</feature>
<sequence length="325" mass="34125">MRGTVSFVGAGPGAVDLLTLRGAQRIADADLVLYAPGATDAAWLREHTAAELVDCSRLSPEEIAEHYRRLASRRGKAVRLVSGDPALSPRLREQLDLCTRLGLDVEVVPGVSPVSAAAPVPLLEAGAVESLAVTTVETDFTAVRDLAAAGRALAVRAPAARTADLVEALRGAGIADDTPAVVADKPSRPDETLVRTTVGELVAEVKKHNLWRSALFLVGESLRTTGKAKPTGEESAPRWTARSWRRPTDEPRKTWAERRAEAGTTAAAAQAPAAAAAREPEDEPRVPVAVGAPDSAEQAPATPKPVRSPGKRSPRSAAKRAAKKA</sequence>
<comment type="caution">
    <text evidence="9">The sequence shown here is derived from an EMBL/GenBank/DDBJ whole genome shotgun (WGS) entry which is preliminary data.</text>
</comment>
<comment type="pathway">
    <text evidence="1">Cofactor biosynthesis; adenosylcobalamin biosynthesis.</text>
</comment>
<evidence type="ECO:0000256" key="3">
    <source>
        <dbReference type="ARBA" id="ARBA00022573"/>
    </source>
</evidence>
<gene>
    <name evidence="9" type="ORF">ACFPM7_19980</name>
</gene>
<keyword evidence="5" id="KW-0808">Transferase</keyword>
<dbReference type="SUPFAM" id="SSF53790">
    <property type="entry name" value="Tetrapyrrole methylase"/>
    <property type="match status" value="1"/>
</dbReference>
<evidence type="ECO:0000256" key="6">
    <source>
        <dbReference type="ARBA" id="ARBA00022691"/>
    </source>
</evidence>
<dbReference type="InterPro" id="IPR006362">
    <property type="entry name" value="Cbl_synth_CobM/CibF"/>
</dbReference>
<comment type="similarity">
    <text evidence="2">Belongs to the precorrin methyltransferase family.</text>
</comment>
<dbReference type="Proteomes" id="UP001596157">
    <property type="component" value="Unassembled WGS sequence"/>
</dbReference>
<dbReference type="PANTHER" id="PTHR45790">
    <property type="entry name" value="SIROHEME SYNTHASE-RELATED"/>
    <property type="match status" value="1"/>
</dbReference>
<evidence type="ECO:0000256" key="2">
    <source>
        <dbReference type="ARBA" id="ARBA00005879"/>
    </source>
</evidence>
<dbReference type="InterPro" id="IPR050161">
    <property type="entry name" value="Siro_Cobalamin_biosynth"/>
</dbReference>
<keyword evidence="10" id="KW-1185">Reference proteome</keyword>
<keyword evidence="6" id="KW-0949">S-adenosyl-L-methionine</keyword>
<keyword evidence="3" id="KW-0169">Cobalamin biosynthesis</keyword>
<dbReference type="EMBL" id="JBHSKF010000010">
    <property type="protein sequence ID" value="MFC5289337.1"/>
    <property type="molecule type" value="Genomic_DNA"/>
</dbReference>
<evidence type="ECO:0000256" key="1">
    <source>
        <dbReference type="ARBA" id="ARBA00004953"/>
    </source>
</evidence>
<feature type="compositionally biased region" description="Basic and acidic residues" evidence="7">
    <location>
        <begin position="246"/>
        <end position="261"/>
    </location>
</feature>
<feature type="region of interest" description="Disordered" evidence="7">
    <location>
        <begin position="225"/>
        <end position="325"/>
    </location>
</feature>
<feature type="compositionally biased region" description="Low complexity" evidence="7">
    <location>
        <begin position="262"/>
        <end position="277"/>
    </location>
</feature>
<evidence type="ECO:0000313" key="9">
    <source>
        <dbReference type="EMBL" id="MFC5289337.1"/>
    </source>
</evidence>
<dbReference type="Gene3D" id="3.30.950.10">
    <property type="entry name" value="Methyltransferase, Cobalt-precorrin-4 Transmethylase, Domain 2"/>
    <property type="match status" value="1"/>
</dbReference>
<dbReference type="Gene3D" id="3.40.1010.10">
    <property type="entry name" value="Cobalt-precorrin-4 Transmethylase, Domain 1"/>
    <property type="match status" value="1"/>
</dbReference>
<dbReference type="InterPro" id="IPR014777">
    <property type="entry name" value="4pyrrole_Mease_sub1"/>
</dbReference>
<dbReference type="InterPro" id="IPR035996">
    <property type="entry name" value="4pyrrol_Methylase_sf"/>
</dbReference>
<dbReference type="CDD" id="cd11641">
    <property type="entry name" value="Precorrin-4_C11-MT"/>
    <property type="match status" value="1"/>
</dbReference>
<dbReference type="InterPro" id="IPR014776">
    <property type="entry name" value="4pyrrole_Mease_sub2"/>
</dbReference>